<dbReference type="GO" id="GO:0033553">
    <property type="term" value="C:rDNA heterochromatin"/>
    <property type="evidence" value="ECO:0007669"/>
    <property type="project" value="TreeGrafter"/>
</dbReference>
<feature type="region of interest" description="Disordered" evidence="1">
    <location>
        <begin position="117"/>
        <end position="145"/>
    </location>
</feature>
<gene>
    <name evidence="3" type="ORF">M437DRAFT_67552</name>
</gene>
<feature type="domain" description="Cryptic loci regulator 2 N-terminal" evidence="2">
    <location>
        <begin position="102"/>
        <end position="192"/>
    </location>
</feature>
<dbReference type="Proteomes" id="UP000030672">
    <property type="component" value="Unassembled WGS sequence"/>
</dbReference>
<protein>
    <recommendedName>
        <fullName evidence="2">Cryptic loci regulator 2 N-terminal domain-containing protein</fullName>
    </recommendedName>
</protein>
<organism evidence="3 4">
    <name type="scientific">Aureobasidium melanogenum (strain CBS 110374)</name>
    <name type="common">Aureobasidium pullulans var. melanogenum</name>
    <dbReference type="NCBI Taxonomy" id="1043003"/>
    <lineage>
        <taxon>Eukaryota</taxon>
        <taxon>Fungi</taxon>
        <taxon>Dikarya</taxon>
        <taxon>Ascomycota</taxon>
        <taxon>Pezizomycotina</taxon>
        <taxon>Dothideomycetes</taxon>
        <taxon>Dothideomycetidae</taxon>
        <taxon>Dothideales</taxon>
        <taxon>Saccotheciaceae</taxon>
        <taxon>Aureobasidium</taxon>
    </lineage>
</organism>
<sequence length="452" mass="50894">MNHPGKPHAPLFLFRPFSNYVEEREIDLSALNNSDSYSDGKKPEPNIHTKIDDQVLLKLLTRRFNEWLEEARRMEKNGESILAYSDVLDEMNCERVRFVGGLPAGYQYVSKPRVVKRPFQPKKNDGENDGENDGGEKPKARKTTPDKYIYGHPDAAEPFNSVSNFVLHAYWLLGWYQIDARGMYGICECKVCDETYTSVHDDRESKQASGAEDAILEFDLRLCDDAEPLTGPSLYCLSLFKAAVIELSAAATTRHDRDPKRPFLLTPCAVSSLSLLLPQDATTTDASTKLTANTPNKMDRQEPTSVMIDLRQLPFSDGNSQEPDPTTHDKLEDAEMLKLLEDAFNEDNALVQKWGTQLMFVGGLPQGYSYWKHMTTSTKVPPRASKAIKETFGHPRIARLRSCPELFRHVLEIMDANELSIRNLISHDQPTNPTNNARLTAATNKAVVCNCP</sequence>
<dbReference type="PANTHER" id="PTHR38046">
    <property type="entry name" value="CRYPTIC LOCI REGULATOR 2"/>
    <property type="match status" value="1"/>
</dbReference>
<dbReference type="InterPro" id="IPR038986">
    <property type="entry name" value="Clr2"/>
</dbReference>
<dbReference type="InterPro" id="IPR031915">
    <property type="entry name" value="Clr2_N"/>
</dbReference>
<dbReference type="AlphaFoldDB" id="A0A074VKC5"/>
<reference evidence="3 4" key="1">
    <citation type="journal article" date="2014" name="BMC Genomics">
        <title>Genome sequencing of four Aureobasidium pullulans varieties: biotechnological potential, stress tolerance, and description of new species.</title>
        <authorList>
            <person name="Gostin Ar C."/>
            <person name="Ohm R.A."/>
            <person name="Kogej T."/>
            <person name="Sonjak S."/>
            <person name="Turk M."/>
            <person name="Zajc J."/>
            <person name="Zalar P."/>
            <person name="Grube M."/>
            <person name="Sun H."/>
            <person name="Han J."/>
            <person name="Sharma A."/>
            <person name="Chiniquy J."/>
            <person name="Ngan C.Y."/>
            <person name="Lipzen A."/>
            <person name="Barry K."/>
            <person name="Grigoriev I.V."/>
            <person name="Gunde-Cimerman N."/>
        </authorList>
    </citation>
    <scope>NUCLEOTIDE SEQUENCE [LARGE SCALE GENOMIC DNA]</scope>
    <source>
        <strain evidence="3 4">CBS 110374</strain>
    </source>
</reference>
<evidence type="ECO:0000259" key="2">
    <source>
        <dbReference type="Pfam" id="PF16761"/>
    </source>
</evidence>
<evidence type="ECO:0000313" key="4">
    <source>
        <dbReference type="Proteomes" id="UP000030672"/>
    </source>
</evidence>
<evidence type="ECO:0000313" key="3">
    <source>
        <dbReference type="EMBL" id="KEQ61175.1"/>
    </source>
</evidence>
<dbReference type="EMBL" id="KL584839">
    <property type="protein sequence ID" value="KEQ61175.1"/>
    <property type="molecule type" value="Genomic_DNA"/>
</dbReference>
<evidence type="ECO:0000256" key="1">
    <source>
        <dbReference type="SAM" id="MobiDB-lite"/>
    </source>
</evidence>
<name>A0A074VKC5_AURM1</name>
<dbReference type="RefSeq" id="XP_040878198.1">
    <property type="nucleotide sequence ID" value="XM_041024960.1"/>
</dbReference>
<dbReference type="GO" id="GO:0031934">
    <property type="term" value="C:mating-type region heterochromatin"/>
    <property type="evidence" value="ECO:0007669"/>
    <property type="project" value="TreeGrafter"/>
</dbReference>
<dbReference type="GO" id="GO:0070824">
    <property type="term" value="C:SHREC complex"/>
    <property type="evidence" value="ECO:0007669"/>
    <property type="project" value="InterPro"/>
</dbReference>
<keyword evidence="4" id="KW-1185">Reference proteome</keyword>
<dbReference type="HOGENOM" id="CLU_605459_0_0_1"/>
<dbReference type="GeneID" id="63918333"/>
<proteinExistence type="predicted"/>
<dbReference type="Pfam" id="PF16761">
    <property type="entry name" value="Clr2_transil"/>
    <property type="match status" value="1"/>
</dbReference>
<dbReference type="GO" id="GO:0030466">
    <property type="term" value="P:silent mating-type cassette heterochromatin formation"/>
    <property type="evidence" value="ECO:0007669"/>
    <property type="project" value="TreeGrafter"/>
</dbReference>
<dbReference type="PANTHER" id="PTHR38046:SF1">
    <property type="entry name" value="CRYPTIC LOCI REGULATOR 2"/>
    <property type="match status" value="1"/>
</dbReference>
<accession>A0A074VKC5</accession>